<evidence type="ECO:0000313" key="1">
    <source>
        <dbReference type="EMBL" id="ABK19613.1"/>
    </source>
</evidence>
<gene>
    <name evidence="1" type="ordered locus">Sfum_3944</name>
</gene>
<evidence type="ECO:0008006" key="3">
    <source>
        <dbReference type="Google" id="ProtNLM"/>
    </source>
</evidence>
<dbReference type="RefSeq" id="WP_011700728.1">
    <property type="nucleotide sequence ID" value="NC_008554.1"/>
</dbReference>
<dbReference type="KEGG" id="sfu:Sfum_3944"/>
<protein>
    <recommendedName>
        <fullName evidence="3">Solute-binding protein family 3/N-terminal domain-containing protein</fullName>
    </recommendedName>
</protein>
<keyword evidence="2" id="KW-1185">Reference proteome</keyword>
<proteinExistence type="predicted"/>
<reference evidence="1 2" key="1">
    <citation type="submission" date="2006-10" db="EMBL/GenBank/DDBJ databases">
        <title>Complete sequence of Syntrophobacter fumaroxidans MPOB.</title>
        <authorList>
            <consortium name="US DOE Joint Genome Institute"/>
            <person name="Copeland A."/>
            <person name="Lucas S."/>
            <person name="Lapidus A."/>
            <person name="Barry K."/>
            <person name="Detter J.C."/>
            <person name="Glavina del Rio T."/>
            <person name="Hammon N."/>
            <person name="Israni S."/>
            <person name="Pitluck S."/>
            <person name="Goltsman E.G."/>
            <person name="Martinez M."/>
            <person name="Schmutz J."/>
            <person name="Larimer F."/>
            <person name="Land M."/>
            <person name="Hauser L."/>
            <person name="Kyrpides N."/>
            <person name="Kim E."/>
            <person name="Boone D.R."/>
            <person name="Brockman F."/>
            <person name="Culley D."/>
            <person name="Ferry J."/>
            <person name="Gunsalus R."/>
            <person name="McInerney M.J."/>
            <person name="Morrison M."/>
            <person name="Plugge C."/>
            <person name="Rohlin L."/>
            <person name="Scholten J."/>
            <person name="Sieber J."/>
            <person name="Stams A.J.M."/>
            <person name="Worm P."/>
            <person name="Henstra A.M."/>
            <person name="Richardson P."/>
        </authorList>
    </citation>
    <scope>NUCLEOTIDE SEQUENCE [LARGE SCALE GENOMIC DNA]</scope>
    <source>
        <strain evidence="2">DSM 10017 / MPOB</strain>
    </source>
</reference>
<dbReference type="InParanoid" id="A0LQB1"/>
<dbReference type="eggNOG" id="COG0834">
    <property type="taxonomic scope" value="Bacteria"/>
</dbReference>
<accession>A0LQB1</accession>
<dbReference type="EMBL" id="CP000478">
    <property type="protein sequence ID" value="ABK19613.1"/>
    <property type="molecule type" value="Genomic_DNA"/>
</dbReference>
<dbReference type="Proteomes" id="UP000001784">
    <property type="component" value="Chromosome"/>
</dbReference>
<dbReference type="STRING" id="335543.Sfum_3944"/>
<organism evidence="1 2">
    <name type="scientific">Syntrophobacter fumaroxidans (strain DSM 10017 / MPOB)</name>
    <dbReference type="NCBI Taxonomy" id="335543"/>
    <lineage>
        <taxon>Bacteria</taxon>
        <taxon>Pseudomonadati</taxon>
        <taxon>Thermodesulfobacteriota</taxon>
        <taxon>Syntrophobacteria</taxon>
        <taxon>Syntrophobacterales</taxon>
        <taxon>Syntrophobacteraceae</taxon>
        <taxon>Syntrophobacter</taxon>
    </lineage>
</organism>
<name>A0LQB1_SYNFM</name>
<evidence type="ECO:0000313" key="2">
    <source>
        <dbReference type="Proteomes" id="UP000001784"/>
    </source>
</evidence>
<dbReference type="AlphaFoldDB" id="A0LQB1"/>
<dbReference type="HOGENOM" id="CLU_088159_0_0_7"/>
<dbReference type="OrthoDB" id="306737at2"/>
<sequence>MKGGVFAFALLSFVMAAVVGLFSMESEERTPSGIRIGAPDDSAGLVIHCIVGGSGFEAGKIASDYDPYVMKDCCAGTSEWAFGTNRLDVALMCPDAARRLVEKSSMFEIAGPAVLNSDVLVIRPGAVPKRIGIAHRRFYQERLVTEWFTSGCSVVPMLPASLPFAFERGVVDAVVVDVLKAFALSGERISVRRSGADVVTYVLVARKDFTASPVHRQFMERYERVVRELGDAENLARALEGYKAVRWTDREVEEWKRLNVRFVFPPKAGA</sequence>
<dbReference type="NCBIfam" id="NF040727">
    <property type="entry name" value="SBP_SaoB_CU"/>
    <property type="match status" value="1"/>
</dbReference>